<gene>
    <name evidence="2" type="ORF">Tther_00448</name>
</gene>
<dbReference type="OrthoDB" id="9157092at2"/>
<evidence type="ECO:0008006" key="4">
    <source>
        <dbReference type="Google" id="ProtNLM"/>
    </source>
</evidence>
<dbReference type="EMBL" id="VJOL01000004">
    <property type="protein sequence ID" value="TSE31629.1"/>
    <property type="molecule type" value="Genomic_DNA"/>
</dbReference>
<feature type="transmembrane region" description="Helical" evidence="1">
    <location>
        <begin position="46"/>
        <end position="64"/>
    </location>
</feature>
<dbReference type="Proteomes" id="UP000318542">
    <property type="component" value="Unassembled WGS sequence"/>
</dbReference>
<keyword evidence="1" id="KW-0812">Transmembrane</keyword>
<keyword evidence="3" id="KW-1185">Reference proteome</keyword>
<evidence type="ECO:0000313" key="2">
    <source>
        <dbReference type="EMBL" id="TSE31629.1"/>
    </source>
</evidence>
<dbReference type="RefSeq" id="WP_143900451.1">
    <property type="nucleotide sequence ID" value="NZ_VJOL01000004.1"/>
</dbReference>
<protein>
    <recommendedName>
        <fullName evidence="4">Toxin CptA</fullName>
    </recommendedName>
</protein>
<accession>A0A554X718</accession>
<proteinExistence type="predicted"/>
<evidence type="ECO:0000256" key="1">
    <source>
        <dbReference type="SAM" id="Phobius"/>
    </source>
</evidence>
<dbReference type="AlphaFoldDB" id="A0A554X718"/>
<keyword evidence="1" id="KW-1133">Transmembrane helix</keyword>
<comment type="caution">
    <text evidence="2">The sequence shown here is derived from an EMBL/GenBank/DDBJ whole genome shotgun (WGS) entry which is preliminary data.</text>
</comment>
<evidence type="ECO:0000313" key="3">
    <source>
        <dbReference type="Proteomes" id="UP000318542"/>
    </source>
</evidence>
<name>A0A554X718_9BURK</name>
<reference evidence="2 3" key="1">
    <citation type="submission" date="2019-07" db="EMBL/GenBank/DDBJ databases">
        <title>Tepidimonas thermarum AA-1 draft genome.</title>
        <authorList>
            <person name="Da Costa M.S."/>
            <person name="Froufe H.J.C."/>
            <person name="Egas C."/>
            <person name="Albuquerque L."/>
        </authorList>
    </citation>
    <scope>NUCLEOTIDE SEQUENCE [LARGE SCALE GENOMIC DNA]</scope>
    <source>
        <strain evidence="2 3">AA-1</strain>
    </source>
</reference>
<feature type="transmembrane region" description="Helical" evidence="1">
    <location>
        <begin position="20"/>
        <end position="40"/>
    </location>
</feature>
<sequence>MLGTGLAGVGYPAGASRLDAVVSATLAMAGVAVLAAWAWWRPDLPGAWWVALAGWALLGVWTAWTARRTLRGTLVWAPAAPPGGDGAGGARAGAWRWCSAARPQGVVLPAVRVVLDMGRALLLHAVTPDGLALWLWCQQGAAGTQPAQWLALRRALAARADARGRSGIFGRPVPPP</sequence>
<organism evidence="2 3">
    <name type="scientific">Tepidimonas thermarum</name>
    <dbReference type="NCBI Taxonomy" id="335431"/>
    <lineage>
        <taxon>Bacteria</taxon>
        <taxon>Pseudomonadati</taxon>
        <taxon>Pseudomonadota</taxon>
        <taxon>Betaproteobacteria</taxon>
        <taxon>Burkholderiales</taxon>
        <taxon>Tepidimonas</taxon>
    </lineage>
</organism>
<keyword evidence="1" id="KW-0472">Membrane</keyword>